<dbReference type="OMA" id="YNRQDPS"/>
<keyword evidence="3" id="KW-0245">EGF-like domain</keyword>
<evidence type="ECO:0000256" key="1">
    <source>
        <dbReference type="ARBA" id="ARBA00004251"/>
    </source>
</evidence>
<dbReference type="Proteomes" id="UP000000305">
    <property type="component" value="Unassembled WGS sequence"/>
</dbReference>
<reference evidence="18 19" key="1">
    <citation type="journal article" date="2011" name="Science">
        <title>The ecoresponsive genome of Daphnia pulex.</title>
        <authorList>
            <person name="Colbourne J.K."/>
            <person name="Pfrender M.E."/>
            <person name="Gilbert D."/>
            <person name="Thomas W.K."/>
            <person name="Tucker A."/>
            <person name="Oakley T.H."/>
            <person name="Tokishita S."/>
            <person name="Aerts A."/>
            <person name="Arnold G.J."/>
            <person name="Basu M.K."/>
            <person name="Bauer D.J."/>
            <person name="Caceres C.E."/>
            <person name="Carmel L."/>
            <person name="Casola C."/>
            <person name="Choi J.H."/>
            <person name="Detter J.C."/>
            <person name="Dong Q."/>
            <person name="Dusheyko S."/>
            <person name="Eads B.D."/>
            <person name="Frohlich T."/>
            <person name="Geiler-Samerotte K.A."/>
            <person name="Gerlach D."/>
            <person name="Hatcher P."/>
            <person name="Jogdeo S."/>
            <person name="Krijgsveld J."/>
            <person name="Kriventseva E.V."/>
            <person name="Kultz D."/>
            <person name="Laforsch C."/>
            <person name="Lindquist E."/>
            <person name="Lopez J."/>
            <person name="Manak J.R."/>
            <person name="Muller J."/>
            <person name="Pangilinan J."/>
            <person name="Patwardhan R.P."/>
            <person name="Pitluck S."/>
            <person name="Pritham E.J."/>
            <person name="Rechtsteiner A."/>
            <person name="Rho M."/>
            <person name="Rogozin I.B."/>
            <person name="Sakarya O."/>
            <person name="Salamov A."/>
            <person name="Schaack S."/>
            <person name="Shapiro H."/>
            <person name="Shiga Y."/>
            <person name="Skalitzky C."/>
            <person name="Smith Z."/>
            <person name="Souvorov A."/>
            <person name="Sung W."/>
            <person name="Tang Z."/>
            <person name="Tsuchiya D."/>
            <person name="Tu H."/>
            <person name="Vos H."/>
            <person name="Wang M."/>
            <person name="Wolf Y.I."/>
            <person name="Yamagata H."/>
            <person name="Yamada T."/>
            <person name="Ye Y."/>
            <person name="Shaw J.R."/>
            <person name="Andrews J."/>
            <person name="Crease T.J."/>
            <person name="Tang H."/>
            <person name="Lucas S.M."/>
            <person name="Robertson H.M."/>
            <person name="Bork P."/>
            <person name="Koonin E.V."/>
            <person name="Zdobnov E.M."/>
            <person name="Grigoriev I.V."/>
            <person name="Lynch M."/>
            <person name="Boore J.L."/>
        </authorList>
    </citation>
    <scope>NUCLEOTIDE SEQUENCE [LARGE SCALE GENOMIC DNA]</scope>
</reference>
<evidence type="ECO:0000256" key="11">
    <source>
        <dbReference type="ARBA" id="ARBA00023157"/>
    </source>
</evidence>
<feature type="signal peptide" evidence="16">
    <location>
        <begin position="1"/>
        <end position="19"/>
    </location>
</feature>
<evidence type="ECO:0000256" key="13">
    <source>
        <dbReference type="ARBA" id="ARBA00059331"/>
    </source>
</evidence>
<evidence type="ECO:0000256" key="15">
    <source>
        <dbReference type="SAM" id="Phobius"/>
    </source>
</evidence>
<dbReference type="PhylomeDB" id="E9HGV3"/>
<feature type="domain" description="Cadherin" evidence="17">
    <location>
        <begin position="1072"/>
        <end position="1181"/>
    </location>
</feature>
<dbReference type="SUPFAM" id="SSF49313">
    <property type="entry name" value="Cadherin-like"/>
    <property type="match status" value="14"/>
</dbReference>
<feature type="domain" description="Cadherin" evidence="17">
    <location>
        <begin position="1182"/>
        <end position="1290"/>
    </location>
</feature>
<dbReference type="PRINTS" id="PR00205">
    <property type="entry name" value="CADHERIN"/>
</dbReference>
<evidence type="ECO:0000256" key="3">
    <source>
        <dbReference type="ARBA" id="ARBA00022536"/>
    </source>
</evidence>
<dbReference type="FunCoup" id="E9HGV3">
    <property type="interactions" value="2"/>
</dbReference>
<evidence type="ECO:0000313" key="19">
    <source>
        <dbReference type="Proteomes" id="UP000000305"/>
    </source>
</evidence>
<evidence type="ECO:0000256" key="10">
    <source>
        <dbReference type="ARBA" id="ARBA00023136"/>
    </source>
</evidence>
<feature type="transmembrane region" description="Helical" evidence="15">
    <location>
        <begin position="1759"/>
        <end position="1783"/>
    </location>
</feature>
<dbReference type="FunFam" id="2.60.40.60:FF:000308">
    <property type="entry name" value="Cadherin 74A, isoform A"/>
    <property type="match status" value="1"/>
</dbReference>
<dbReference type="PANTHER" id="PTHR24026">
    <property type="entry name" value="FAT ATYPICAL CADHERIN-RELATED"/>
    <property type="match status" value="1"/>
</dbReference>
<evidence type="ECO:0000256" key="2">
    <source>
        <dbReference type="ARBA" id="ARBA00022475"/>
    </source>
</evidence>
<protein>
    <recommendedName>
        <fullName evidence="17">Cadherin domain-containing protein</fullName>
    </recommendedName>
</protein>
<evidence type="ECO:0000256" key="16">
    <source>
        <dbReference type="SAM" id="SignalP"/>
    </source>
</evidence>
<keyword evidence="8" id="KW-0130">Cell adhesion</keyword>
<feature type="domain" description="Cadherin" evidence="17">
    <location>
        <begin position="1408"/>
        <end position="1525"/>
    </location>
</feature>
<dbReference type="GO" id="GO:0001736">
    <property type="term" value="P:establishment of planar polarity"/>
    <property type="evidence" value="ECO:0007669"/>
    <property type="project" value="UniProtKB-ARBA"/>
</dbReference>
<dbReference type="OrthoDB" id="6491773at2759"/>
<proteinExistence type="predicted"/>
<dbReference type="GO" id="GO:0048589">
    <property type="term" value="P:developmental growth"/>
    <property type="evidence" value="ECO:0007669"/>
    <property type="project" value="UniProtKB-ARBA"/>
</dbReference>
<dbReference type="GO" id="GO:0007156">
    <property type="term" value="P:homophilic cell adhesion via plasma membrane adhesion molecules"/>
    <property type="evidence" value="ECO:0007669"/>
    <property type="project" value="InterPro"/>
</dbReference>
<evidence type="ECO:0000256" key="14">
    <source>
        <dbReference type="PROSITE-ProRule" id="PRU00043"/>
    </source>
</evidence>
<dbReference type="PROSITE" id="PS50268">
    <property type="entry name" value="CADHERIN_2"/>
    <property type="match status" value="13"/>
</dbReference>
<dbReference type="PANTHER" id="PTHR24026:SF133">
    <property type="entry name" value="CADHERIN-RELATED FAMILY MEMBER 2"/>
    <property type="match status" value="1"/>
</dbReference>
<dbReference type="Pfam" id="PF00028">
    <property type="entry name" value="Cadherin"/>
    <property type="match status" value="9"/>
</dbReference>
<feature type="domain" description="Cadherin" evidence="17">
    <location>
        <begin position="278"/>
        <end position="398"/>
    </location>
</feature>
<keyword evidence="9 15" id="KW-1133">Transmembrane helix</keyword>
<evidence type="ECO:0000313" key="18">
    <source>
        <dbReference type="EMBL" id="EFX69052.1"/>
    </source>
</evidence>
<dbReference type="InParanoid" id="E9HGV3"/>
<keyword evidence="6" id="KW-0677">Repeat</keyword>
<feature type="domain" description="Cadherin" evidence="17">
    <location>
        <begin position="1013"/>
        <end position="1071"/>
    </location>
</feature>
<dbReference type="FunFam" id="2.60.40.60:FF:000118">
    <property type="entry name" value="protocadherin Fat 4"/>
    <property type="match status" value="1"/>
</dbReference>
<dbReference type="STRING" id="6669.E9HGV3"/>
<feature type="domain" description="Cadherin" evidence="17">
    <location>
        <begin position="741"/>
        <end position="848"/>
    </location>
</feature>
<feature type="domain" description="Cadherin" evidence="17">
    <location>
        <begin position="1301"/>
        <end position="1403"/>
    </location>
</feature>
<dbReference type="GO" id="GO:0048513">
    <property type="term" value="P:animal organ development"/>
    <property type="evidence" value="ECO:0007669"/>
    <property type="project" value="UniProtKB-ARBA"/>
</dbReference>
<dbReference type="KEGG" id="dpx:DAPPUDRAFT_62647"/>
<keyword evidence="12" id="KW-0325">Glycoprotein</keyword>
<keyword evidence="10 15" id="KW-0472">Membrane</keyword>
<dbReference type="FunFam" id="2.60.40.60:FF:000039">
    <property type="entry name" value="FAT atypical cadherin 3"/>
    <property type="match status" value="1"/>
</dbReference>
<evidence type="ECO:0000256" key="4">
    <source>
        <dbReference type="ARBA" id="ARBA00022692"/>
    </source>
</evidence>
<keyword evidence="4 15" id="KW-0812">Transmembrane</keyword>
<name>E9HGV3_DAPPU</name>
<dbReference type="FunFam" id="2.60.40.60:FF:000296">
    <property type="entry name" value="Cadherin 74A, isoform A"/>
    <property type="match status" value="1"/>
</dbReference>
<keyword evidence="5 16" id="KW-0732">Signal</keyword>
<keyword evidence="2" id="KW-1003">Cell membrane</keyword>
<keyword evidence="19" id="KW-1185">Reference proteome</keyword>
<dbReference type="FunFam" id="2.60.40.60:FF:000168">
    <property type="entry name" value="Cadherin-related family member 2"/>
    <property type="match status" value="1"/>
</dbReference>
<feature type="domain" description="Cadherin" evidence="17">
    <location>
        <begin position="399"/>
        <end position="516"/>
    </location>
</feature>
<gene>
    <name evidence="18" type="ORF">DAPPUDRAFT_62647</name>
</gene>
<dbReference type="CDD" id="cd11304">
    <property type="entry name" value="Cadherin_repeat"/>
    <property type="match status" value="14"/>
</dbReference>
<feature type="domain" description="Cadherin" evidence="17">
    <location>
        <begin position="645"/>
        <end position="740"/>
    </location>
</feature>
<dbReference type="GO" id="GO:0005509">
    <property type="term" value="F:calcium ion binding"/>
    <property type="evidence" value="ECO:0007669"/>
    <property type="project" value="UniProtKB-UniRule"/>
</dbReference>
<dbReference type="InterPro" id="IPR020894">
    <property type="entry name" value="Cadherin_CS"/>
</dbReference>
<comment type="function">
    <text evidence="13">Cadherins are calcium-dependent cell adhesion proteins. They preferentially interact with themselves in a homophilic manner in connecting cells.</text>
</comment>
<accession>E9HGV3</accession>
<dbReference type="EMBL" id="GL732643">
    <property type="protein sequence ID" value="EFX69052.1"/>
    <property type="molecule type" value="Genomic_DNA"/>
</dbReference>
<organism evidence="18 19">
    <name type="scientific">Daphnia pulex</name>
    <name type="common">Water flea</name>
    <dbReference type="NCBI Taxonomy" id="6669"/>
    <lineage>
        <taxon>Eukaryota</taxon>
        <taxon>Metazoa</taxon>
        <taxon>Ecdysozoa</taxon>
        <taxon>Arthropoda</taxon>
        <taxon>Crustacea</taxon>
        <taxon>Branchiopoda</taxon>
        <taxon>Diplostraca</taxon>
        <taxon>Cladocera</taxon>
        <taxon>Anomopoda</taxon>
        <taxon>Daphniidae</taxon>
        <taxon>Daphnia</taxon>
    </lineage>
</organism>
<dbReference type="FunFam" id="2.60.40.60:FF:000266">
    <property type="entry name" value="Cadherin 23"/>
    <property type="match status" value="1"/>
</dbReference>
<dbReference type="Gene3D" id="2.60.40.60">
    <property type="entry name" value="Cadherins"/>
    <property type="match status" value="14"/>
</dbReference>
<dbReference type="PROSITE" id="PS00232">
    <property type="entry name" value="CADHERIN_1"/>
    <property type="match status" value="4"/>
</dbReference>
<sequence>MLNCLVVLLLCLLANPLSGQKSLFESEIVGDENRKLNVGVNLPPKFLPGGDMDGFSLPEDTAVGTIVYRLRGEDPEGSRVAYSISGDHLSVVRNTGAVTLVKALDHEATAMIEVIITLTDEKGPTAEPNIVSIRREITVEDRNDNPPKFSESSYTFLVNETVGVNTQVFNKILISDADSGSNGEIRLTCLKQVNTALSLSLLTIKGCEKFGVRSQRIAPGKFAGILTARSGLNYEENSRFTLVLQAEDLAKEPGAALTSTATVMVEVLDVQDQPPVFLNAPYRPVIHENSPAGHSLMKVLVRDGDTGQPRDLQLDIVDDPLGYFRVSSFKMNDNIGTASIVASDNPIDREDQAILRNGGTYSFGLKAIELIDNKPIGDFTVENVTVMIIDVNDQPPVFNQAQYSIGIPENLGISFRSLPGLDMTVSDSDTGVHSQFGLELIPLRNADNIFEVHPMSATGRTPVLIKVTGADKLDYENPDRREMVVQVIARGGGRRLSSTATLTILLVDVNDNIPIFDESSYSFNVVENSAPGSLISRLSATDADSGVFGQLRYELRGFGAERFSVNSSTGDLTVGVCGLSTCLDYEDQDIFTLTYTAIDGGGKATSVPLSIKIDDINDNPPVFEQNQYRRLIQNRALDFDPQLVVKATDKDGIRKGHSPPIQDGRISYSIVAGNTADNLFNIGRDSGILDVTRPINATELGEVRFVLTVRATDSGTPPQHADTVVTITVGAVDGNDPPIFQQNQYHVNVVERATPDSFVIQLNATDPDGPSDNLRYRVVGGTAVDWFTIDEVSGIVRVARGGALQWDQEAPLLTLAVAAVDQGQPLAQSATATITIQVEDINDKSPNFDKQLFIHHVAEVTPVGTRVLALGASDPDTSSQLRFRLTDPFQIRNKGGYLRDEVESEYFSISESTGILTLTKPLDHENAAVVMFRAEVTDMNANAEYPNQTDFAEVAIYVQAHTDNGPIFSPPWSPAHPIIRAEVVEEQDPGIIFLTLQAHDPVTGLLISHFELLNKLTGELTFKRRIDYEELVNKTLQFQVQAIAGEAEDKRMSLATVKLDVLDANDNSPTFTEEEYKVKISESIHHPDVLVTVSATDKDSGKFGQILYYVSGDGADLFVIDDPTNGIVRVAPNVSLDREKQPSYTFTVIAADQPQGSEEQKRSSALVMVELIDVNDNAPAFTQPSYTAVVPENAPLDWSVSQVEALDPDEQEGGIVEYSLVNEGRLEGLLTVMPNTGSIIVKGPLTGKGRSEPYVLTVRAQDKGDSPLFSDIDINVYVGDITPNDGVPSFVKPSFDEKAFIVEEAPVGSIVFQALAIDPDDPATPNGRLTYKFLDDGTLGSDHAFFEIHPATGVVTTKARLDRETKASYTLILVARDQGTPSQQATRRLNIIVRDIDDHPPQFIRTPYDGPLQFSVLEQVDPGWCVDQLKASDPDQGENAAIEYLIIFGDDAGVFTLERNPDNLVRLLVKGTIDREVVDSYLLTIKCFKPAEKPSELRKMYNPQDTSEIQVKITVKDIDDNDPVFTQTNITTGVRLNAPLHTEVVRLEAIDPDAESGPVFYKLLNVSFIRAHHYASSGGDTQIDSSSAVSKTFDLDTSTGLLTTSQTYGLFVDGYFLLHVCAWTGEESRSDRKAFNTLKVYILRDSELMKFVFTKPPPDVKPILADFRQSVEQSLELPLTLNLYESQFYSRDGALDFSSTSSCFQLVGKDHVFDLKDTELLLNAERNQRLRSVYDKFSVANLERCVPRGTLYEINNLEIWLLVIGCLIGAMALIAALTTCCLFTR</sequence>
<feature type="domain" description="Cadherin" evidence="17">
    <location>
        <begin position="55"/>
        <end position="149"/>
    </location>
</feature>
<comment type="subcellular location">
    <subcellularLocation>
        <location evidence="1">Cell membrane</location>
        <topology evidence="1">Single-pass type I membrane protein</topology>
    </subcellularLocation>
</comment>
<dbReference type="InterPro" id="IPR015919">
    <property type="entry name" value="Cadherin-like_sf"/>
</dbReference>
<dbReference type="FunFam" id="2.60.40.60:FF:000020">
    <property type="entry name" value="Dachsous cadherin-related 1b"/>
    <property type="match status" value="1"/>
</dbReference>
<dbReference type="InterPro" id="IPR002126">
    <property type="entry name" value="Cadherin-like_dom"/>
</dbReference>
<evidence type="ECO:0000256" key="9">
    <source>
        <dbReference type="ARBA" id="ARBA00022989"/>
    </source>
</evidence>
<keyword evidence="7 14" id="KW-0106">Calcium</keyword>
<dbReference type="SMART" id="SM00112">
    <property type="entry name" value="CA"/>
    <property type="match status" value="13"/>
</dbReference>
<feature type="chain" id="PRO_5003241789" description="Cadherin domain-containing protein" evidence="16">
    <location>
        <begin position="20"/>
        <end position="1785"/>
    </location>
</feature>
<evidence type="ECO:0000256" key="12">
    <source>
        <dbReference type="ARBA" id="ARBA00023180"/>
    </source>
</evidence>
<feature type="domain" description="Cadherin" evidence="17">
    <location>
        <begin position="517"/>
        <end position="623"/>
    </location>
</feature>
<evidence type="ECO:0000256" key="6">
    <source>
        <dbReference type="ARBA" id="ARBA00022737"/>
    </source>
</evidence>
<dbReference type="GO" id="GO:0005886">
    <property type="term" value="C:plasma membrane"/>
    <property type="evidence" value="ECO:0000318"/>
    <property type="project" value="GO_Central"/>
</dbReference>
<feature type="domain" description="Cadherin" evidence="17">
    <location>
        <begin position="150"/>
        <end position="277"/>
    </location>
</feature>
<dbReference type="eggNOG" id="KOG3594">
    <property type="taxonomic scope" value="Eukaryota"/>
</dbReference>
<evidence type="ECO:0000256" key="8">
    <source>
        <dbReference type="ARBA" id="ARBA00022889"/>
    </source>
</evidence>
<dbReference type="GO" id="GO:0050839">
    <property type="term" value="F:cell adhesion molecule binding"/>
    <property type="evidence" value="ECO:0000318"/>
    <property type="project" value="GO_Central"/>
</dbReference>
<keyword evidence="11" id="KW-1015">Disulfide bond</keyword>
<dbReference type="GO" id="GO:0007163">
    <property type="term" value="P:establishment or maintenance of cell polarity"/>
    <property type="evidence" value="ECO:0007669"/>
    <property type="project" value="UniProtKB-ARBA"/>
</dbReference>
<evidence type="ECO:0000256" key="5">
    <source>
        <dbReference type="ARBA" id="ARBA00022729"/>
    </source>
</evidence>
<evidence type="ECO:0000256" key="7">
    <source>
        <dbReference type="ARBA" id="ARBA00022837"/>
    </source>
</evidence>
<evidence type="ECO:0000259" key="17">
    <source>
        <dbReference type="PROSITE" id="PS50268"/>
    </source>
</evidence>
<dbReference type="GO" id="GO:0007155">
    <property type="term" value="P:cell adhesion"/>
    <property type="evidence" value="ECO:0000318"/>
    <property type="project" value="GO_Central"/>
</dbReference>
<dbReference type="HOGENOM" id="CLU_001354_0_0_1"/>
<dbReference type="FunFam" id="2.60.40.60:FF:000098">
    <property type="entry name" value="cadherin-23 isoform X1"/>
    <property type="match status" value="1"/>
</dbReference>
<dbReference type="FunFam" id="2.60.40.60:FF:000124">
    <property type="entry name" value="Cadherin-related family member 1"/>
    <property type="match status" value="1"/>
</dbReference>
<feature type="domain" description="Cadherin" evidence="17">
    <location>
        <begin position="849"/>
        <end position="968"/>
    </location>
</feature>